<dbReference type="InterPro" id="IPR050545">
    <property type="entry name" value="Mycobact_MmpL"/>
</dbReference>
<feature type="transmembrane region" description="Helical" evidence="7">
    <location>
        <begin position="592"/>
        <end position="616"/>
    </location>
</feature>
<gene>
    <name evidence="9" type="ORF">AB2L28_10615</name>
</gene>
<evidence type="ECO:0000313" key="10">
    <source>
        <dbReference type="Proteomes" id="UP001566476"/>
    </source>
</evidence>
<evidence type="ECO:0000256" key="4">
    <source>
        <dbReference type="ARBA" id="ARBA00022692"/>
    </source>
</evidence>
<evidence type="ECO:0000256" key="1">
    <source>
        <dbReference type="ARBA" id="ARBA00004651"/>
    </source>
</evidence>
<dbReference type="RefSeq" id="WP_370718702.1">
    <property type="nucleotide sequence ID" value="NZ_JBGGTQ010000004.1"/>
</dbReference>
<evidence type="ECO:0000313" key="9">
    <source>
        <dbReference type="EMBL" id="MEZ0492686.1"/>
    </source>
</evidence>
<reference evidence="9 10" key="1">
    <citation type="submission" date="2024-07" db="EMBL/GenBank/DDBJ databases">
        <authorList>
            <person name="Thanompreechachai J."/>
            <person name="Duangmal K."/>
        </authorList>
    </citation>
    <scope>NUCLEOTIDE SEQUENCE [LARGE SCALE GENOMIC DNA]</scope>
    <source>
        <strain evidence="9 10">TBRC 1896</strain>
    </source>
</reference>
<feature type="transmembrane region" description="Helical" evidence="7">
    <location>
        <begin position="554"/>
        <end position="580"/>
    </location>
</feature>
<comment type="subcellular location">
    <subcellularLocation>
        <location evidence="1">Cell membrane</location>
        <topology evidence="1">Multi-pass membrane protein</topology>
    </subcellularLocation>
</comment>
<evidence type="ECO:0000256" key="7">
    <source>
        <dbReference type="SAM" id="Phobius"/>
    </source>
</evidence>
<dbReference type="Proteomes" id="UP001566476">
    <property type="component" value="Unassembled WGS sequence"/>
</dbReference>
<feature type="transmembrane region" description="Helical" evidence="7">
    <location>
        <begin position="205"/>
        <end position="226"/>
    </location>
</feature>
<evidence type="ECO:0000256" key="3">
    <source>
        <dbReference type="ARBA" id="ARBA00022475"/>
    </source>
</evidence>
<feature type="transmembrane region" description="Helical" evidence="7">
    <location>
        <begin position="273"/>
        <end position="301"/>
    </location>
</feature>
<feature type="domain" description="SSD" evidence="8">
    <location>
        <begin position="183"/>
        <end position="330"/>
    </location>
</feature>
<dbReference type="InterPro" id="IPR004869">
    <property type="entry name" value="MMPL_dom"/>
</dbReference>
<evidence type="ECO:0000256" key="2">
    <source>
        <dbReference type="ARBA" id="ARBA00010157"/>
    </source>
</evidence>
<accession>A0ABV4I5X6</accession>
<keyword evidence="3" id="KW-1003">Cell membrane</keyword>
<feature type="transmembrane region" description="Helical" evidence="7">
    <location>
        <begin position="671"/>
        <end position="698"/>
    </location>
</feature>
<name>A0ABV4I5X6_9ACTN</name>
<keyword evidence="10" id="KW-1185">Reference proteome</keyword>
<protein>
    <submittedName>
        <fullName evidence="9">MMPL family transporter</fullName>
    </submittedName>
</protein>
<dbReference type="Pfam" id="PF03176">
    <property type="entry name" value="MMPL"/>
    <property type="match status" value="2"/>
</dbReference>
<dbReference type="InterPro" id="IPR000731">
    <property type="entry name" value="SSD"/>
</dbReference>
<proteinExistence type="inferred from homology"/>
<dbReference type="PROSITE" id="PS50156">
    <property type="entry name" value="SSD"/>
    <property type="match status" value="1"/>
</dbReference>
<dbReference type="PANTHER" id="PTHR33406">
    <property type="entry name" value="MEMBRANE PROTEIN MJ1562-RELATED"/>
    <property type="match status" value="1"/>
</dbReference>
<feature type="transmembrane region" description="Helical" evidence="7">
    <location>
        <begin position="528"/>
        <end position="547"/>
    </location>
</feature>
<feature type="transmembrane region" description="Helical" evidence="7">
    <location>
        <begin position="637"/>
        <end position="659"/>
    </location>
</feature>
<comment type="caution">
    <text evidence="9">The sequence shown here is derived from an EMBL/GenBank/DDBJ whole genome shotgun (WGS) entry which is preliminary data.</text>
</comment>
<feature type="transmembrane region" description="Helical" evidence="7">
    <location>
        <begin position="232"/>
        <end position="252"/>
    </location>
</feature>
<dbReference type="PANTHER" id="PTHR33406:SF11">
    <property type="entry name" value="MEMBRANE PROTEIN SCO6666-RELATED"/>
    <property type="match status" value="1"/>
</dbReference>
<dbReference type="SUPFAM" id="SSF82866">
    <property type="entry name" value="Multidrug efflux transporter AcrB transmembrane domain"/>
    <property type="match status" value="2"/>
</dbReference>
<keyword evidence="4 7" id="KW-0812">Transmembrane</keyword>
<dbReference type="EMBL" id="JBGGTQ010000004">
    <property type="protein sequence ID" value="MEZ0492686.1"/>
    <property type="molecule type" value="Genomic_DNA"/>
</dbReference>
<keyword evidence="6 7" id="KW-0472">Membrane</keyword>
<comment type="similarity">
    <text evidence="2">Belongs to the resistance-nodulation-cell division (RND) (TC 2.A.6) family. MmpL subfamily.</text>
</comment>
<organism evidence="9 10">
    <name type="scientific">Kineococcus mangrovi</name>
    <dbReference type="NCBI Taxonomy" id="1660183"/>
    <lineage>
        <taxon>Bacteria</taxon>
        <taxon>Bacillati</taxon>
        <taxon>Actinomycetota</taxon>
        <taxon>Actinomycetes</taxon>
        <taxon>Kineosporiales</taxon>
        <taxon>Kineosporiaceae</taxon>
        <taxon>Kineococcus</taxon>
    </lineage>
</organism>
<keyword evidence="5 7" id="KW-1133">Transmembrane helix</keyword>
<feature type="transmembrane region" description="Helical" evidence="7">
    <location>
        <begin position="181"/>
        <end position="198"/>
    </location>
</feature>
<evidence type="ECO:0000259" key="8">
    <source>
        <dbReference type="PROSITE" id="PS50156"/>
    </source>
</evidence>
<sequence>MATFLHRLGRGSFRFRGLVIAVWVLLLALGGLGAATLSGKTVSTFEIPGQESTTALHLIGEEFGDTADGATAQVVLQVPAGQQITSPENAAKVAGVVQALNALPGAQGATNPLDPQNPVVSPDLRAAYSTVSYGVAPPEVTDEQRQALLRAVDDARGTGLTAEVTGTATQGVAQIGGAAEALGVVVALVVLALTYGSLVAAGMNLLTAVVGVGIGALGITTLTGFVDLQSTTPILAVMLGLAVGIDYALFIVTRFRHELLAGRTVADAVPLAVGTAGSAVLTAGTTVVIALAGLAVAGIPFLTEMGVAAAATVVVAVLVALTLVPAALGVVGLRALPRSARRALAHESGKHAAVPPADPDPAGRGFFSAWSRLVTGRRWLSLLTAVVALGAVSLPVASLQTSLATSWPDGSTQEEAQTILADRFGAGVSGPLLVLTRGADAVERGRQLSTELGGLDGVALVTPAVPSADAQAALVTVVPTTAPDAEATTDLVHRMRDLIRADGSSTPAYVTGQTAVSVDVNATLAEALPVYLVLVVGLAFVLLVLVFRSILVPVVGVVGFLLTIGASLGATTAVFQWGWLTALVHADTTGPLLSLAPIIVVGILFGLAMDYQVFLVSRMHEAHARGTEPLTAVRTGFQQAAPVVVAAAAIMFSVFAGFVPEGDATIKPIAFALAIGVLADAVVVRMVAVPAALSLLGARAWWLPRWLRWLPVLDVEGAALERREGAVPGTPAPVR</sequence>
<evidence type="ECO:0000256" key="5">
    <source>
        <dbReference type="ARBA" id="ARBA00022989"/>
    </source>
</evidence>
<feature type="transmembrane region" description="Helical" evidence="7">
    <location>
        <begin position="307"/>
        <end position="333"/>
    </location>
</feature>
<evidence type="ECO:0000256" key="6">
    <source>
        <dbReference type="ARBA" id="ARBA00023136"/>
    </source>
</evidence>
<feature type="transmembrane region" description="Helical" evidence="7">
    <location>
        <begin position="379"/>
        <end position="399"/>
    </location>
</feature>
<dbReference type="Gene3D" id="1.20.1640.10">
    <property type="entry name" value="Multidrug efflux transporter AcrB transmembrane domain"/>
    <property type="match status" value="2"/>
</dbReference>